<comment type="caution">
    <text evidence="2">The sequence shown here is derived from an EMBL/GenBank/DDBJ whole genome shotgun (WGS) entry which is preliminary data.</text>
</comment>
<evidence type="ECO:0000313" key="3">
    <source>
        <dbReference type="Proteomes" id="UP000299102"/>
    </source>
</evidence>
<gene>
    <name evidence="2" type="ORF">EVAR_93801_1</name>
</gene>
<dbReference type="EMBL" id="BGZK01000314">
    <property type="protein sequence ID" value="GBP36108.1"/>
    <property type="molecule type" value="Genomic_DNA"/>
</dbReference>
<reference evidence="2 3" key="1">
    <citation type="journal article" date="2019" name="Commun. Biol.">
        <title>The bagworm genome reveals a unique fibroin gene that provides high tensile strength.</title>
        <authorList>
            <person name="Kono N."/>
            <person name="Nakamura H."/>
            <person name="Ohtoshi R."/>
            <person name="Tomita M."/>
            <person name="Numata K."/>
            <person name="Arakawa K."/>
        </authorList>
    </citation>
    <scope>NUCLEOTIDE SEQUENCE [LARGE SCALE GENOMIC DNA]</scope>
</reference>
<dbReference type="AlphaFoldDB" id="A0A4C1VAH2"/>
<dbReference type="Proteomes" id="UP000299102">
    <property type="component" value="Unassembled WGS sequence"/>
</dbReference>
<proteinExistence type="predicted"/>
<evidence type="ECO:0000313" key="2">
    <source>
        <dbReference type="EMBL" id="GBP36108.1"/>
    </source>
</evidence>
<keyword evidence="3" id="KW-1185">Reference proteome</keyword>
<accession>A0A4C1VAH2</accession>
<name>A0A4C1VAH2_EUMVA</name>
<protein>
    <submittedName>
        <fullName evidence="2">Uncharacterized protein</fullName>
    </submittedName>
</protein>
<feature type="region of interest" description="Disordered" evidence="1">
    <location>
        <begin position="55"/>
        <end position="74"/>
    </location>
</feature>
<organism evidence="2 3">
    <name type="scientific">Eumeta variegata</name>
    <name type="common">Bagworm moth</name>
    <name type="synonym">Eumeta japonica</name>
    <dbReference type="NCBI Taxonomy" id="151549"/>
    <lineage>
        <taxon>Eukaryota</taxon>
        <taxon>Metazoa</taxon>
        <taxon>Ecdysozoa</taxon>
        <taxon>Arthropoda</taxon>
        <taxon>Hexapoda</taxon>
        <taxon>Insecta</taxon>
        <taxon>Pterygota</taxon>
        <taxon>Neoptera</taxon>
        <taxon>Endopterygota</taxon>
        <taxon>Lepidoptera</taxon>
        <taxon>Glossata</taxon>
        <taxon>Ditrysia</taxon>
        <taxon>Tineoidea</taxon>
        <taxon>Psychidae</taxon>
        <taxon>Oiketicinae</taxon>
        <taxon>Eumeta</taxon>
    </lineage>
</organism>
<evidence type="ECO:0000256" key="1">
    <source>
        <dbReference type="SAM" id="MobiDB-lite"/>
    </source>
</evidence>
<sequence length="96" mass="10623">MNAGLFRSAKRHFLVRPVAMGKATQCPKPKNKQDNYVEPIHLASILLVFTPNKKHLSSPAGIVSNDRTRHGEERRKNLLLTSRSCGGPVHTVIVNA</sequence>